<dbReference type="Pfam" id="PF00151">
    <property type="entry name" value="Lipase"/>
    <property type="match status" value="1"/>
</dbReference>
<dbReference type="GO" id="GO:0016298">
    <property type="term" value="F:lipase activity"/>
    <property type="evidence" value="ECO:0007669"/>
    <property type="project" value="InterPro"/>
</dbReference>
<dbReference type="PANTHER" id="PTHR11610">
    <property type="entry name" value="LIPASE"/>
    <property type="match status" value="1"/>
</dbReference>
<dbReference type="InterPro" id="IPR000734">
    <property type="entry name" value="TAG_lipase"/>
</dbReference>
<evidence type="ECO:0000256" key="1">
    <source>
        <dbReference type="ARBA" id="ARBA00004613"/>
    </source>
</evidence>
<feature type="non-terminal residue" evidence="6">
    <location>
        <position position="1"/>
    </location>
</feature>
<dbReference type="AlphaFoldDB" id="A0AAD8EPE7"/>
<evidence type="ECO:0000256" key="4">
    <source>
        <dbReference type="RuleBase" id="RU004262"/>
    </source>
</evidence>
<comment type="caution">
    <text evidence="6">The sequence shown here is derived from an EMBL/GenBank/DDBJ whole genome shotgun (WGS) entry which is preliminary data.</text>
</comment>
<dbReference type="GO" id="GO:0005615">
    <property type="term" value="C:extracellular space"/>
    <property type="evidence" value="ECO:0007669"/>
    <property type="project" value="TreeGrafter"/>
</dbReference>
<dbReference type="EMBL" id="JASPKZ010001600">
    <property type="protein sequence ID" value="KAJ9597566.1"/>
    <property type="molecule type" value="Genomic_DNA"/>
</dbReference>
<keyword evidence="3" id="KW-0964">Secreted</keyword>
<dbReference type="SUPFAM" id="SSF53474">
    <property type="entry name" value="alpha/beta-Hydrolases"/>
    <property type="match status" value="1"/>
</dbReference>
<comment type="subcellular location">
    <subcellularLocation>
        <location evidence="1">Secreted</location>
    </subcellularLocation>
</comment>
<organism evidence="6 7">
    <name type="scientific">Diploptera punctata</name>
    <name type="common">Pacific beetle cockroach</name>
    <dbReference type="NCBI Taxonomy" id="6984"/>
    <lineage>
        <taxon>Eukaryota</taxon>
        <taxon>Metazoa</taxon>
        <taxon>Ecdysozoa</taxon>
        <taxon>Arthropoda</taxon>
        <taxon>Hexapoda</taxon>
        <taxon>Insecta</taxon>
        <taxon>Pterygota</taxon>
        <taxon>Neoptera</taxon>
        <taxon>Polyneoptera</taxon>
        <taxon>Dictyoptera</taxon>
        <taxon>Blattodea</taxon>
        <taxon>Blaberoidea</taxon>
        <taxon>Blaberidae</taxon>
        <taxon>Diplopterinae</taxon>
        <taxon>Diploptera</taxon>
    </lineage>
</organism>
<evidence type="ECO:0000256" key="3">
    <source>
        <dbReference type="ARBA" id="ARBA00022525"/>
    </source>
</evidence>
<dbReference type="Gene3D" id="3.40.50.1820">
    <property type="entry name" value="alpha/beta hydrolase"/>
    <property type="match status" value="1"/>
</dbReference>
<evidence type="ECO:0000313" key="7">
    <source>
        <dbReference type="Proteomes" id="UP001233999"/>
    </source>
</evidence>
<gene>
    <name evidence="6" type="ORF">L9F63_011567</name>
</gene>
<protein>
    <recommendedName>
        <fullName evidence="5">Lipase domain-containing protein</fullName>
    </recommendedName>
</protein>
<evidence type="ECO:0000313" key="6">
    <source>
        <dbReference type="EMBL" id="KAJ9597566.1"/>
    </source>
</evidence>
<dbReference type="InterPro" id="IPR013818">
    <property type="entry name" value="Lipase"/>
</dbReference>
<accession>A0AAD8EPE7</accession>
<sequence length="192" mass="21389">HDRFIGSLIGFMRQFDRFTGEDVCCTTNECYSMDPPWNSTTRPVPAPRCRVRMNILFRIYTRSNPDYPFNATARNISVVGSPYDPKKPTIIIFHGWMNTSNFESVKPLIEAYLACADVNVVMVDYSSITANTSYAQAVSDIRLVARQASRFVRYLTDELGASPGNIHLVGTSLGAHAASYVGKYFPGLGKIT</sequence>
<reference evidence="6" key="2">
    <citation type="submission" date="2023-05" db="EMBL/GenBank/DDBJ databases">
        <authorList>
            <person name="Fouks B."/>
        </authorList>
    </citation>
    <scope>NUCLEOTIDE SEQUENCE</scope>
    <source>
        <strain evidence="6">Stay&amp;Tobe</strain>
        <tissue evidence="6">Testes</tissue>
    </source>
</reference>
<evidence type="ECO:0000256" key="2">
    <source>
        <dbReference type="ARBA" id="ARBA00010701"/>
    </source>
</evidence>
<dbReference type="Proteomes" id="UP001233999">
    <property type="component" value="Unassembled WGS sequence"/>
</dbReference>
<feature type="domain" description="Lipase" evidence="5">
    <location>
        <begin position="22"/>
        <end position="192"/>
    </location>
</feature>
<evidence type="ECO:0000259" key="5">
    <source>
        <dbReference type="Pfam" id="PF00151"/>
    </source>
</evidence>
<proteinExistence type="inferred from homology"/>
<feature type="non-terminal residue" evidence="6">
    <location>
        <position position="192"/>
    </location>
</feature>
<dbReference type="InterPro" id="IPR029058">
    <property type="entry name" value="AB_hydrolase_fold"/>
</dbReference>
<name>A0AAD8EPE7_DIPPU</name>
<keyword evidence="7" id="KW-1185">Reference proteome</keyword>
<dbReference type="GO" id="GO:0016042">
    <property type="term" value="P:lipid catabolic process"/>
    <property type="evidence" value="ECO:0007669"/>
    <property type="project" value="TreeGrafter"/>
</dbReference>
<reference evidence="6" key="1">
    <citation type="journal article" date="2023" name="IScience">
        <title>Live-bearing cockroach genome reveals convergent evolutionary mechanisms linked to viviparity in insects and beyond.</title>
        <authorList>
            <person name="Fouks B."/>
            <person name="Harrison M.C."/>
            <person name="Mikhailova A.A."/>
            <person name="Marchal E."/>
            <person name="English S."/>
            <person name="Carruthers M."/>
            <person name="Jennings E.C."/>
            <person name="Chiamaka E.L."/>
            <person name="Frigard R.A."/>
            <person name="Pippel M."/>
            <person name="Attardo G.M."/>
            <person name="Benoit J.B."/>
            <person name="Bornberg-Bauer E."/>
            <person name="Tobe S.S."/>
        </authorList>
    </citation>
    <scope>NUCLEOTIDE SEQUENCE</scope>
    <source>
        <strain evidence="6">Stay&amp;Tobe</strain>
    </source>
</reference>
<comment type="similarity">
    <text evidence="2 4">Belongs to the AB hydrolase superfamily. Lipase family.</text>
</comment>
<dbReference type="PANTHER" id="PTHR11610:SF178">
    <property type="entry name" value="LIPASE MEMBER H-A-LIKE PROTEIN"/>
    <property type="match status" value="1"/>
</dbReference>